<dbReference type="RefSeq" id="WP_187656593.1">
    <property type="nucleotide sequence ID" value="NZ_JACSOD020000501.1"/>
</dbReference>
<organism evidence="2 3">
    <name type="scientific">Flavobacterium macrobrachii</name>
    <dbReference type="NCBI Taxonomy" id="591204"/>
    <lineage>
        <taxon>Bacteria</taxon>
        <taxon>Pseudomonadati</taxon>
        <taxon>Bacteroidota</taxon>
        <taxon>Flavobacteriia</taxon>
        <taxon>Flavobacteriales</taxon>
        <taxon>Flavobacteriaceae</taxon>
        <taxon>Flavobacterium</taxon>
    </lineage>
</organism>
<keyword evidence="1" id="KW-1133">Transmembrane helix</keyword>
<name>A0ABS2CZF4_9FLAO</name>
<gene>
    <name evidence="2" type="ORF">H9X54_013525</name>
</gene>
<proteinExistence type="predicted"/>
<keyword evidence="3" id="KW-1185">Reference proteome</keyword>
<dbReference type="EMBL" id="JACSOD020000501">
    <property type="protein sequence ID" value="MBM6500311.1"/>
    <property type="molecule type" value="Genomic_DNA"/>
</dbReference>
<comment type="caution">
    <text evidence="2">The sequence shown here is derived from an EMBL/GenBank/DDBJ whole genome shotgun (WGS) entry which is preliminary data.</text>
</comment>
<feature type="transmembrane region" description="Helical" evidence="1">
    <location>
        <begin position="12"/>
        <end position="31"/>
    </location>
</feature>
<feature type="transmembrane region" description="Helical" evidence="1">
    <location>
        <begin position="43"/>
        <end position="64"/>
    </location>
</feature>
<dbReference type="Proteomes" id="UP000759529">
    <property type="component" value="Unassembled WGS sequence"/>
</dbReference>
<keyword evidence="1" id="KW-0472">Membrane</keyword>
<keyword evidence="1" id="KW-0812">Transmembrane</keyword>
<evidence type="ECO:0000313" key="3">
    <source>
        <dbReference type="Proteomes" id="UP000759529"/>
    </source>
</evidence>
<accession>A0ABS2CZF4</accession>
<feature type="transmembrane region" description="Helical" evidence="1">
    <location>
        <begin position="94"/>
        <end position="111"/>
    </location>
</feature>
<evidence type="ECO:0008006" key="4">
    <source>
        <dbReference type="Google" id="ProtNLM"/>
    </source>
</evidence>
<sequence>MQTKQRHGCLTAWLILMMIGNAATALLYLFAEPKQLPNSPIELNRTTMVLLCLLSVINLSFAVGLWYWKKWAFFGFTLTAVLMFFTNLNMGIDIASAALGLIGIVLLFMVLQIKHNGISGWDNLE</sequence>
<evidence type="ECO:0000313" key="2">
    <source>
        <dbReference type="EMBL" id="MBM6500311.1"/>
    </source>
</evidence>
<evidence type="ECO:0000256" key="1">
    <source>
        <dbReference type="SAM" id="Phobius"/>
    </source>
</evidence>
<reference evidence="2 3" key="1">
    <citation type="submission" date="2021-02" db="EMBL/GenBank/DDBJ databases">
        <authorList>
            <person name="Jung H.S."/>
            <person name="Chun B.H."/>
            <person name="Jeon C.O."/>
        </authorList>
    </citation>
    <scope>NUCLEOTIDE SEQUENCE [LARGE SCALE GENOMIC DNA]</scope>
    <source>
        <strain evidence="2 3">LMG 25203</strain>
    </source>
</reference>
<protein>
    <recommendedName>
        <fullName evidence="4">SPW repeat-containing protein</fullName>
    </recommendedName>
</protein>